<comment type="caution">
    <text evidence="2">The sequence shown here is derived from an EMBL/GenBank/DDBJ whole genome shotgun (WGS) entry which is preliminary data.</text>
</comment>
<dbReference type="GO" id="GO:0016747">
    <property type="term" value="F:acyltransferase activity, transferring groups other than amino-acyl groups"/>
    <property type="evidence" value="ECO:0007669"/>
    <property type="project" value="InterPro"/>
</dbReference>
<keyword evidence="3" id="KW-1185">Reference proteome</keyword>
<dbReference type="SUPFAM" id="SSF55729">
    <property type="entry name" value="Acyl-CoA N-acyltransferases (Nat)"/>
    <property type="match status" value="1"/>
</dbReference>
<dbReference type="PANTHER" id="PTHR41700:SF1">
    <property type="entry name" value="N-ACETYLTRANSFERASE DOMAIN-CONTAINING PROTEIN"/>
    <property type="match status" value="1"/>
</dbReference>
<dbReference type="PANTHER" id="PTHR41700">
    <property type="entry name" value="GCN5-RELATED N-ACETYLTRANSFERASE"/>
    <property type="match status" value="1"/>
</dbReference>
<dbReference type="AlphaFoldDB" id="A0A918DFK8"/>
<accession>A0A918DFK8</accession>
<evidence type="ECO:0000259" key="1">
    <source>
        <dbReference type="PROSITE" id="PS51186"/>
    </source>
</evidence>
<dbReference type="InterPro" id="IPR000182">
    <property type="entry name" value="GNAT_dom"/>
</dbReference>
<evidence type="ECO:0000313" key="2">
    <source>
        <dbReference type="EMBL" id="GGO64126.1"/>
    </source>
</evidence>
<gene>
    <name evidence="2" type="ORF">GCM10012289_12820</name>
</gene>
<sequence length="250" mass="27383">MTLTITELTTVAEHHRAADLITKIWGRELLEPGLIRTIAHVGGYVAGAWAGDELIGVSIGFFAQDGHLHSHITGVLPGARGGAGYALKRHQREWALARGVSLVSWTFDPLVSRNAYLNFHKLGARAGSYLPDFYGTMRDAINAGEATDRIYVVWDLSAPPVPRPEADPRDALVLVGRDGDEPVRTGRTPEHGTRLAVAMPHDIERLRTMAPGTAQRWRACVREALLTARELGIVIVDVAREGWYLLGDET</sequence>
<dbReference type="RefSeq" id="WP_189123012.1">
    <property type="nucleotide sequence ID" value="NZ_BMNH01000002.1"/>
</dbReference>
<feature type="domain" description="N-acetyltransferase" evidence="1">
    <location>
        <begin position="3"/>
        <end position="142"/>
    </location>
</feature>
<reference evidence="2" key="2">
    <citation type="submission" date="2020-09" db="EMBL/GenBank/DDBJ databases">
        <authorList>
            <person name="Sun Q."/>
            <person name="Zhou Y."/>
        </authorList>
    </citation>
    <scope>NUCLEOTIDE SEQUENCE</scope>
    <source>
        <strain evidence="2">CGMCC 4.7368</strain>
    </source>
</reference>
<dbReference type="PROSITE" id="PS51186">
    <property type="entry name" value="GNAT"/>
    <property type="match status" value="1"/>
</dbReference>
<dbReference type="EMBL" id="BMNH01000002">
    <property type="protein sequence ID" value="GGO64126.1"/>
    <property type="molecule type" value="Genomic_DNA"/>
</dbReference>
<dbReference type="InterPro" id="IPR016181">
    <property type="entry name" value="Acyl_CoA_acyltransferase"/>
</dbReference>
<dbReference type="InterPro" id="IPR038764">
    <property type="entry name" value="GNAT_N_AcTrfase_prd"/>
</dbReference>
<organism evidence="2 3">
    <name type="scientific">Nonomuraea cavernae</name>
    <dbReference type="NCBI Taxonomy" id="2045107"/>
    <lineage>
        <taxon>Bacteria</taxon>
        <taxon>Bacillati</taxon>
        <taxon>Actinomycetota</taxon>
        <taxon>Actinomycetes</taxon>
        <taxon>Streptosporangiales</taxon>
        <taxon>Streptosporangiaceae</taxon>
        <taxon>Nonomuraea</taxon>
    </lineage>
</organism>
<protein>
    <recommendedName>
        <fullName evidence="1">N-acetyltransferase domain-containing protein</fullName>
    </recommendedName>
</protein>
<name>A0A918DFK8_9ACTN</name>
<proteinExistence type="predicted"/>
<evidence type="ECO:0000313" key="3">
    <source>
        <dbReference type="Proteomes" id="UP000646523"/>
    </source>
</evidence>
<reference evidence="2" key="1">
    <citation type="journal article" date="2014" name="Int. J. Syst. Evol. Microbiol.">
        <title>Complete genome sequence of Corynebacterium casei LMG S-19264T (=DSM 44701T), isolated from a smear-ripened cheese.</title>
        <authorList>
            <consortium name="US DOE Joint Genome Institute (JGI-PGF)"/>
            <person name="Walter F."/>
            <person name="Albersmeier A."/>
            <person name="Kalinowski J."/>
            <person name="Ruckert C."/>
        </authorList>
    </citation>
    <scope>NUCLEOTIDE SEQUENCE</scope>
    <source>
        <strain evidence="2">CGMCC 4.7368</strain>
    </source>
</reference>
<dbReference type="Proteomes" id="UP000646523">
    <property type="component" value="Unassembled WGS sequence"/>
</dbReference>